<dbReference type="EMBL" id="AP019860">
    <property type="protein sequence ID" value="BBM87837.1"/>
    <property type="molecule type" value="Genomic_DNA"/>
</dbReference>
<dbReference type="RefSeq" id="WP_151971832.1">
    <property type="nucleotide sequence ID" value="NZ_AP019860.1"/>
</dbReference>
<organism evidence="2 3">
    <name type="scientific">Uabimicrobium amorphum</name>
    <dbReference type="NCBI Taxonomy" id="2596890"/>
    <lineage>
        <taxon>Bacteria</taxon>
        <taxon>Pseudomonadati</taxon>
        <taxon>Planctomycetota</taxon>
        <taxon>Candidatus Uabimicrobiia</taxon>
        <taxon>Candidatus Uabimicrobiales</taxon>
        <taxon>Candidatus Uabimicrobiaceae</taxon>
        <taxon>Candidatus Uabimicrobium</taxon>
    </lineage>
</organism>
<evidence type="ECO:0000259" key="1">
    <source>
        <dbReference type="Pfam" id="PF00472"/>
    </source>
</evidence>
<dbReference type="PANTHER" id="PTHR47814">
    <property type="entry name" value="PEPTIDYL-TRNA HYDROLASE ARFB"/>
    <property type="match status" value="1"/>
</dbReference>
<evidence type="ECO:0000313" key="3">
    <source>
        <dbReference type="Proteomes" id="UP000326354"/>
    </source>
</evidence>
<feature type="domain" description="Prokaryotic-type class I peptide chain release factors" evidence="1">
    <location>
        <begin position="12"/>
        <end position="142"/>
    </location>
</feature>
<keyword evidence="2" id="KW-0378">Hydrolase</keyword>
<keyword evidence="3" id="KW-1185">Reference proteome</keyword>
<dbReference type="SUPFAM" id="SSF110916">
    <property type="entry name" value="Peptidyl-tRNA hydrolase domain-like"/>
    <property type="match status" value="1"/>
</dbReference>
<name>A0A5S9IU64_UABAM</name>
<dbReference type="Pfam" id="PF00472">
    <property type="entry name" value="RF-1"/>
    <property type="match status" value="1"/>
</dbReference>
<proteinExistence type="predicted"/>
<dbReference type="GO" id="GO:0003747">
    <property type="term" value="F:translation release factor activity"/>
    <property type="evidence" value="ECO:0007669"/>
    <property type="project" value="InterPro"/>
</dbReference>
<accession>A0A5S9IU64</accession>
<dbReference type="InterPro" id="IPR000352">
    <property type="entry name" value="Pep_chain_release_fac_I"/>
</dbReference>
<dbReference type="GO" id="GO:0072344">
    <property type="term" value="P:rescue of stalled ribosome"/>
    <property type="evidence" value="ECO:0007669"/>
    <property type="project" value="TreeGrafter"/>
</dbReference>
<dbReference type="GO" id="GO:0004045">
    <property type="term" value="F:peptidyl-tRNA hydrolase activity"/>
    <property type="evidence" value="ECO:0007669"/>
    <property type="project" value="TreeGrafter"/>
</dbReference>
<reference evidence="2 3" key="1">
    <citation type="submission" date="2019-08" db="EMBL/GenBank/DDBJ databases">
        <title>Complete genome sequence of Candidatus Uab amorphum.</title>
        <authorList>
            <person name="Shiratori T."/>
            <person name="Suzuki S."/>
            <person name="Kakizawa Y."/>
            <person name="Ishida K."/>
        </authorList>
    </citation>
    <scope>NUCLEOTIDE SEQUENCE [LARGE SCALE GENOMIC DNA]</scope>
    <source>
        <strain evidence="2 3">SRT547</strain>
    </source>
</reference>
<dbReference type="OrthoDB" id="9815709at2"/>
<dbReference type="KEGG" id="uam:UABAM_06252"/>
<dbReference type="Gene3D" id="3.30.160.20">
    <property type="match status" value="1"/>
</dbReference>
<evidence type="ECO:0000313" key="2">
    <source>
        <dbReference type="EMBL" id="BBM87837.1"/>
    </source>
</evidence>
<dbReference type="Proteomes" id="UP000326354">
    <property type="component" value="Chromosome"/>
</dbReference>
<gene>
    <name evidence="2" type="ORF">UABAM_06252</name>
</gene>
<protein>
    <submittedName>
        <fullName evidence="2">Aminoacyl-tRNA hydrolase</fullName>
    </submittedName>
</protein>
<dbReference type="PANTHER" id="PTHR47814:SF1">
    <property type="entry name" value="PEPTIDYL-TRNA HYDROLASE ARFB"/>
    <property type="match status" value="1"/>
</dbReference>
<dbReference type="NCBIfam" id="NF006718">
    <property type="entry name" value="PRK09256.1"/>
    <property type="match status" value="1"/>
</dbReference>
<dbReference type="GO" id="GO:0043022">
    <property type="term" value="F:ribosome binding"/>
    <property type="evidence" value="ECO:0007669"/>
    <property type="project" value="TreeGrafter"/>
</dbReference>
<dbReference type="AlphaFoldDB" id="A0A5S9IU64"/>
<sequence length="142" mass="16645">MSEKDIVVNSRLTIPWKEIEISHSRCGGPGGQNVNKLNTKVQLKWLMSTNLELDEDIRTRILEKCASYVTKSGDVQVCGTQYRSQKRNLEYCIEHLREILLKAFIVKKARKKKKMPRAVKERILRNKKMKSQKKKMRQKVTD</sequence>